<organism evidence="3 4">
    <name type="scientific">Gilvimarinus xylanilyticus</name>
    <dbReference type="NCBI Taxonomy" id="2944139"/>
    <lineage>
        <taxon>Bacteria</taxon>
        <taxon>Pseudomonadati</taxon>
        <taxon>Pseudomonadota</taxon>
        <taxon>Gammaproteobacteria</taxon>
        <taxon>Cellvibrionales</taxon>
        <taxon>Cellvibrionaceae</taxon>
        <taxon>Gilvimarinus</taxon>
    </lineage>
</organism>
<dbReference type="Gene3D" id="3.30.1390.10">
    <property type="match status" value="1"/>
</dbReference>
<dbReference type="InterPro" id="IPR014719">
    <property type="entry name" value="Ribosomal_bL12_C/ClpS-like"/>
</dbReference>
<accession>A0A9X2KSE8</accession>
<dbReference type="EMBL" id="JAMFTH010000001">
    <property type="protein sequence ID" value="MCP8898169.1"/>
    <property type="molecule type" value="Genomic_DNA"/>
</dbReference>
<comment type="function">
    <text evidence="1">Involved in the modulation of the specificity of the ClpAP-mediated ATP-dependent protein degradation.</text>
</comment>
<dbReference type="GO" id="GO:0006508">
    <property type="term" value="P:proteolysis"/>
    <property type="evidence" value="ECO:0007669"/>
    <property type="project" value="UniProtKB-UniRule"/>
</dbReference>
<dbReference type="InterPro" id="IPR003769">
    <property type="entry name" value="ClpS_core"/>
</dbReference>
<keyword evidence="3" id="KW-0378">Hydrolase</keyword>
<dbReference type="HAMAP" id="MF_00302">
    <property type="entry name" value="ClpS"/>
    <property type="match status" value="1"/>
</dbReference>
<evidence type="ECO:0000313" key="4">
    <source>
        <dbReference type="Proteomes" id="UP001139319"/>
    </source>
</evidence>
<dbReference type="PANTHER" id="PTHR33473:SF19">
    <property type="entry name" value="ATP-DEPENDENT CLP PROTEASE ADAPTER PROTEIN CLPS"/>
    <property type="match status" value="1"/>
</dbReference>
<gene>
    <name evidence="1 3" type="primary">clpS</name>
    <name evidence="3" type="ORF">M6D89_02520</name>
</gene>
<dbReference type="RefSeq" id="WP_253966459.1">
    <property type="nucleotide sequence ID" value="NZ_JAMFTH010000001.1"/>
</dbReference>
<dbReference type="NCBIfam" id="NF000672">
    <property type="entry name" value="PRK00033.1-5"/>
    <property type="match status" value="1"/>
</dbReference>
<dbReference type="SUPFAM" id="SSF54736">
    <property type="entry name" value="ClpS-like"/>
    <property type="match status" value="1"/>
</dbReference>
<sequence length="128" mass="14704">MGKFENYRLTLNQIRCQKDEDYDADEGVAVQESPPQLKRPSMYKVVMHNDDYTPMEFVVYTLEEFFGMNREKATQVMLTVHTAGKAVCGIYTRDVAETKAEQVNQFAKDNEHPLLCEIEVVDGDEDSD</sequence>
<dbReference type="AlphaFoldDB" id="A0A9X2KSE8"/>
<dbReference type="FunFam" id="3.30.1390.10:FF:000002">
    <property type="entry name" value="ATP-dependent Clp protease adapter protein ClpS"/>
    <property type="match status" value="1"/>
</dbReference>
<dbReference type="NCBIfam" id="NF000669">
    <property type="entry name" value="PRK00033.1-2"/>
    <property type="match status" value="1"/>
</dbReference>
<comment type="similarity">
    <text evidence="1">Belongs to the ClpS family.</text>
</comment>
<proteinExistence type="inferred from homology"/>
<dbReference type="InterPro" id="IPR022935">
    <property type="entry name" value="ClpS"/>
</dbReference>
<dbReference type="GO" id="GO:0008233">
    <property type="term" value="F:peptidase activity"/>
    <property type="evidence" value="ECO:0007669"/>
    <property type="project" value="UniProtKB-KW"/>
</dbReference>
<keyword evidence="3" id="KW-0645">Protease</keyword>
<protein>
    <recommendedName>
        <fullName evidence="1">ATP-dependent Clp protease adapter protein ClpS</fullName>
    </recommendedName>
</protein>
<dbReference type="Proteomes" id="UP001139319">
    <property type="component" value="Unassembled WGS sequence"/>
</dbReference>
<dbReference type="PANTHER" id="PTHR33473">
    <property type="entry name" value="ATP-DEPENDENT CLP PROTEASE ADAPTER PROTEIN CLPS1, CHLOROPLASTIC"/>
    <property type="match status" value="1"/>
</dbReference>
<dbReference type="GO" id="GO:0030163">
    <property type="term" value="P:protein catabolic process"/>
    <property type="evidence" value="ECO:0007669"/>
    <property type="project" value="InterPro"/>
</dbReference>
<keyword evidence="4" id="KW-1185">Reference proteome</keyword>
<feature type="domain" description="Adaptor protein ClpS core" evidence="2">
    <location>
        <begin position="38"/>
        <end position="117"/>
    </location>
</feature>
<comment type="subunit">
    <text evidence="1">Binds to the N-terminal domain of the chaperone ClpA.</text>
</comment>
<comment type="caution">
    <text evidence="3">The sequence shown here is derived from an EMBL/GenBank/DDBJ whole genome shotgun (WGS) entry which is preliminary data.</text>
</comment>
<name>A0A9X2KSE8_9GAMM</name>
<evidence type="ECO:0000313" key="3">
    <source>
        <dbReference type="EMBL" id="MCP8898169.1"/>
    </source>
</evidence>
<reference evidence="3" key="2">
    <citation type="submission" date="2023-01" db="EMBL/GenBank/DDBJ databases">
        <title>Gilvimarinus xylanilyticus HB14 isolated from Caulerpa lentillifera aquaculture base in Hainan, China.</title>
        <authorList>
            <person name="Zhang Y.-J."/>
        </authorList>
    </citation>
    <scope>NUCLEOTIDE SEQUENCE</scope>
    <source>
        <strain evidence="3">HB14</strain>
    </source>
</reference>
<evidence type="ECO:0000256" key="1">
    <source>
        <dbReference type="HAMAP-Rule" id="MF_00302"/>
    </source>
</evidence>
<evidence type="ECO:0000259" key="2">
    <source>
        <dbReference type="Pfam" id="PF02617"/>
    </source>
</evidence>
<dbReference type="Pfam" id="PF02617">
    <property type="entry name" value="ClpS"/>
    <property type="match status" value="1"/>
</dbReference>
<reference evidence="3" key="1">
    <citation type="submission" date="2022-05" db="EMBL/GenBank/DDBJ databases">
        <authorList>
            <person name="Sun H.-N."/>
        </authorList>
    </citation>
    <scope>NUCLEOTIDE SEQUENCE</scope>
    <source>
        <strain evidence="3">HB14</strain>
    </source>
</reference>